<dbReference type="EMBL" id="JBBPBM010000528">
    <property type="protein sequence ID" value="KAK8494478.1"/>
    <property type="molecule type" value="Genomic_DNA"/>
</dbReference>
<evidence type="ECO:0000313" key="1">
    <source>
        <dbReference type="EMBL" id="KAK8494478.1"/>
    </source>
</evidence>
<keyword evidence="2" id="KW-1185">Reference proteome</keyword>
<protein>
    <submittedName>
        <fullName evidence="1">Uncharacterized protein</fullName>
    </submittedName>
</protein>
<name>A0ABR2ALD4_9ROSI</name>
<evidence type="ECO:0000313" key="2">
    <source>
        <dbReference type="Proteomes" id="UP001472677"/>
    </source>
</evidence>
<sequence length="115" mass="12100">MTKILLLLVGELNPTPGIEEGVESGEAYKEGAGCSVATYLPGTMTSIARGRGAALRVANSLANRGHSLNMASTIFYLAPEDIVALVVEEQRKGSEAVVLEVRNTPVLQVARYGIG</sequence>
<gene>
    <name evidence="1" type="ORF">V6N12_073474</name>
</gene>
<accession>A0ABR2ALD4</accession>
<reference evidence="1 2" key="1">
    <citation type="journal article" date="2024" name="G3 (Bethesda)">
        <title>Genome assembly of Hibiscus sabdariffa L. provides insights into metabolisms of medicinal natural products.</title>
        <authorList>
            <person name="Kim T."/>
        </authorList>
    </citation>
    <scope>NUCLEOTIDE SEQUENCE [LARGE SCALE GENOMIC DNA]</scope>
    <source>
        <strain evidence="1">TK-2024</strain>
        <tissue evidence="1">Old leaves</tissue>
    </source>
</reference>
<dbReference type="Proteomes" id="UP001472677">
    <property type="component" value="Unassembled WGS sequence"/>
</dbReference>
<organism evidence="1 2">
    <name type="scientific">Hibiscus sabdariffa</name>
    <name type="common">roselle</name>
    <dbReference type="NCBI Taxonomy" id="183260"/>
    <lineage>
        <taxon>Eukaryota</taxon>
        <taxon>Viridiplantae</taxon>
        <taxon>Streptophyta</taxon>
        <taxon>Embryophyta</taxon>
        <taxon>Tracheophyta</taxon>
        <taxon>Spermatophyta</taxon>
        <taxon>Magnoliopsida</taxon>
        <taxon>eudicotyledons</taxon>
        <taxon>Gunneridae</taxon>
        <taxon>Pentapetalae</taxon>
        <taxon>rosids</taxon>
        <taxon>malvids</taxon>
        <taxon>Malvales</taxon>
        <taxon>Malvaceae</taxon>
        <taxon>Malvoideae</taxon>
        <taxon>Hibiscus</taxon>
    </lineage>
</organism>
<comment type="caution">
    <text evidence="1">The sequence shown here is derived from an EMBL/GenBank/DDBJ whole genome shotgun (WGS) entry which is preliminary data.</text>
</comment>
<proteinExistence type="predicted"/>